<evidence type="ECO:0000313" key="1">
    <source>
        <dbReference type="EMBL" id="KAK6752292.1"/>
    </source>
</evidence>
<dbReference type="Proteomes" id="UP001303046">
    <property type="component" value="Unassembled WGS sequence"/>
</dbReference>
<sequence>MGEAVLLSKSTVWRYFDRTKPAVEEVYGRHQSEVLSKDGLDLVADGAYDSRGYSALIGEVAMCDLETKLLEASRNGKNTECLEGSRDEAKVPIQDFSRHLQGYHSLEMKWGRQCWEKESVNSENGTATTTNRTETRNMIEAEDIYENTSFEDVRIQDPLEHEPELDIAESTEYSDFDAVLHIPRAMFPELPHSERTVKQSAKHHRNDSCEFVSHCVMLSILLYSILVGFVVCQPKGSDSSTAQSIEILKIVCENSTKGEEKLSKIEKLLNTGMTNSGDQEKRGVLEASRMAIAVASILQENVSKIPNQKVQRAFRGIHAVMCDPNFPTLDAGEKFRKVSRMNFSAC</sequence>
<gene>
    <name evidence="1" type="primary">Necator_chrIV.g16907</name>
    <name evidence="1" type="ORF">RB195_003609</name>
</gene>
<name>A0ABR1DPD5_NECAM</name>
<accession>A0ABR1DPD5</accession>
<reference evidence="1 2" key="1">
    <citation type="submission" date="2023-08" db="EMBL/GenBank/DDBJ databases">
        <title>A Necator americanus chromosomal reference genome.</title>
        <authorList>
            <person name="Ilik V."/>
            <person name="Petrzelkova K.J."/>
            <person name="Pardy F."/>
            <person name="Fuh T."/>
            <person name="Niatou-Singa F.S."/>
            <person name="Gouil Q."/>
            <person name="Baker L."/>
            <person name="Ritchie M.E."/>
            <person name="Jex A.R."/>
            <person name="Gazzola D."/>
            <person name="Li H."/>
            <person name="Toshio Fujiwara R."/>
            <person name="Zhan B."/>
            <person name="Aroian R.V."/>
            <person name="Pafco B."/>
            <person name="Schwarz E.M."/>
        </authorList>
    </citation>
    <scope>NUCLEOTIDE SEQUENCE [LARGE SCALE GENOMIC DNA]</scope>
    <source>
        <strain evidence="1 2">Aroian</strain>
        <tissue evidence="1">Whole animal</tissue>
    </source>
</reference>
<comment type="caution">
    <text evidence="1">The sequence shown here is derived from an EMBL/GenBank/DDBJ whole genome shotgun (WGS) entry which is preliminary data.</text>
</comment>
<keyword evidence="2" id="KW-1185">Reference proteome</keyword>
<organism evidence="1 2">
    <name type="scientific">Necator americanus</name>
    <name type="common">Human hookworm</name>
    <dbReference type="NCBI Taxonomy" id="51031"/>
    <lineage>
        <taxon>Eukaryota</taxon>
        <taxon>Metazoa</taxon>
        <taxon>Ecdysozoa</taxon>
        <taxon>Nematoda</taxon>
        <taxon>Chromadorea</taxon>
        <taxon>Rhabditida</taxon>
        <taxon>Rhabditina</taxon>
        <taxon>Rhabditomorpha</taxon>
        <taxon>Strongyloidea</taxon>
        <taxon>Ancylostomatidae</taxon>
        <taxon>Bunostominae</taxon>
        <taxon>Necator</taxon>
    </lineage>
</organism>
<protein>
    <submittedName>
        <fullName evidence="1">Uncharacterized protein</fullName>
    </submittedName>
</protein>
<dbReference type="EMBL" id="JAVFWL010000004">
    <property type="protein sequence ID" value="KAK6752292.1"/>
    <property type="molecule type" value="Genomic_DNA"/>
</dbReference>
<proteinExistence type="predicted"/>
<evidence type="ECO:0000313" key="2">
    <source>
        <dbReference type="Proteomes" id="UP001303046"/>
    </source>
</evidence>